<feature type="chain" id="PRO_5029576173" description="DUF3298 domain-containing protein" evidence="1">
    <location>
        <begin position="28"/>
        <end position="240"/>
    </location>
</feature>
<sequence length="240" mass="26139">MKLTNRLVLALVAVGSIALSAVHPAQAEPAANGLGFMAVPGVIAGTSPDGLGTWSVHYQRINGGDPEVAKVINGGIDAEAMRQVQTMTWDGSTKRPWTFNATGTAFVRPITVSELFVGEYNVAEPNMPIDYLASVVFDSRSGIRITWDNLFRDKQAGLVRLSEQTAAILPTVRPPAYPTEWQHSGQLAPMDINFKYWIPTAEGIELHFPEYQFGRGLKVITVAWAKVADLIAPPFVPIMH</sequence>
<gene>
    <name evidence="2" type="ORF">MHEL_39660</name>
</gene>
<accession>A0A7I7TA76</accession>
<evidence type="ECO:0000256" key="1">
    <source>
        <dbReference type="SAM" id="SignalP"/>
    </source>
</evidence>
<evidence type="ECO:0008006" key="4">
    <source>
        <dbReference type="Google" id="ProtNLM"/>
    </source>
</evidence>
<dbReference type="Proteomes" id="UP000467148">
    <property type="component" value="Chromosome"/>
</dbReference>
<reference evidence="2 3" key="1">
    <citation type="journal article" date="2019" name="Emerg. Microbes Infect.">
        <title>Comprehensive subspecies identification of 175 nontuberculous mycobacteria species based on 7547 genomic profiles.</title>
        <authorList>
            <person name="Matsumoto Y."/>
            <person name="Kinjo T."/>
            <person name="Motooka D."/>
            <person name="Nabeya D."/>
            <person name="Jung N."/>
            <person name="Uechi K."/>
            <person name="Horii T."/>
            <person name="Iida T."/>
            <person name="Fujita J."/>
            <person name="Nakamura S."/>
        </authorList>
    </citation>
    <scope>NUCLEOTIDE SEQUENCE [LARGE SCALE GENOMIC DNA]</scope>
    <source>
        <strain evidence="2 3">JCM 30396</strain>
    </source>
</reference>
<organism evidence="2 3">
    <name type="scientific">Mycolicibacterium helvum</name>
    <dbReference type="NCBI Taxonomy" id="1534349"/>
    <lineage>
        <taxon>Bacteria</taxon>
        <taxon>Bacillati</taxon>
        <taxon>Actinomycetota</taxon>
        <taxon>Actinomycetes</taxon>
        <taxon>Mycobacteriales</taxon>
        <taxon>Mycobacteriaceae</taxon>
        <taxon>Mycolicibacterium</taxon>
    </lineage>
</organism>
<feature type="signal peptide" evidence="1">
    <location>
        <begin position="1"/>
        <end position="27"/>
    </location>
</feature>
<dbReference type="RefSeq" id="WP_246227328.1">
    <property type="nucleotide sequence ID" value="NZ_AP022596.1"/>
</dbReference>
<name>A0A7I7TA76_9MYCO</name>
<dbReference type="KEGG" id="mhev:MHEL_39660"/>
<keyword evidence="1" id="KW-0732">Signal</keyword>
<evidence type="ECO:0000313" key="2">
    <source>
        <dbReference type="EMBL" id="BBY65723.1"/>
    </source>
</evidence>
<dbReference type="EMBL" id="AP022596">
    <property type="protein sequence ID" value="BBY65723.1"/>
    <property type="molecule type" value="Genomic_DNA"/>
</dbReference>
<proteinExistence type="predicted"/>
<dbReference type="AlphaFoldDB" id="A0A7I7TA76"/>
<protein>
    <recommendedName>
        <fullName evidence="4">DUF3298 domain-containing protein</fullName>
    </recommendedName>
</protein>
<evidence type="ECO:0000313" key="3">
    <source>
        <dbReference type="Proteomes" id="UP000467148"/>
    </source>
</evidence>
<keyword evidence="3" id="KW-1185">Reference proteome</keyword>